<feature type="compositionally biased region" description="Basic and acidic residues" evidence="1">
    <location>
        <begin position="1"/>
        <end position="15"/>
    </location>
</feature>
<protein>
    <submittedName>
        <fullName evidence="2">Uncharacterized protein</fullName>
    </submittedName>
</protein>
<evidence type="ECO:0000313" key="2">
    <source>
        <dbReference type="EMBL" id="SNY41906.1"/>
    </source>
</evidence>
<feature type="region of interest" description="Disordered" evidence="1">
    <location>
        <begin position="1"/>
        <end position="21"/>
    </location>
</feature>
<reference evidence="2 3" key="1">
    <citation type="submission" date="2017-09" db="EMBL/GenBank/DDBJ databases">
        <authorList>
            <person name="Ehlers B."/>
            <person name="Leendertz F.H."/>
        </authorList>
    </citation>
    <scope>NUCLEOTIDE SEQUENCE [LARGE SCALE GENOMIC DNA]</scope>
    <source>
        <strain evidence="2 3">CGMCC 4.6857</strain>
    </source>
</reference>
<accession>A0A285I4B9</accession>
<proteinExistence type="predicted"/>
<dbReference type="AlphaFoldDB" id="A0A285I4B9"/>
<keyword evidence="3" id="KW-1185">Reference proteome</keyword>
<name>A0A285I4B9_9ACTN</name>
<sequence>MEPRAITREDIKRAVSESTRASARLEGREVPEGFVRSARVEEFLKNRSKAA</sequence>
<dbReference type="Proteomes" id="UP000219612">
    <property type="component" value="Unassembled WGS sequence"/>
</dbReference>
<evidence type="ECO:0000256" key="1">
    <source>
        <dbReference type="SAM" id="MobiDB-lite"/>
    </source>
</evidence>
<dbReference type="EMBL" id="OBDY01000006">
    <property type="protein sequence ID" value="SNY41906.1"/>
    <property type="molecule type" value="Genomic_DNA"/>
</dbReference>
<gene>
    <name evidence="2" type="ORF">SAMN05421748_106221</name>
</gene>
<organism evidence="2 3">
    <name type="scientific">Paractinoplanes atraurantiacus</name>
    <dbReference type="NCBI Taxonomy" id="1036182"/>
    <lineage>
        <taxon>Bacteria</taxon>
        <taxon>Bacillati</taxon>
        <taxon>Actinomycetota</taxon>
        <taxon>Actinomycetes</taxon>
        <taxon>Micromonosporales</taxon>
        <taxon>Micromonosporaceae</taxon>
        <taxon>Paractinoplanes</taxon>
    </lineage>
</organism>
<evidence type="ECO:0000313" key="3">
    <source>
        <dbReference type="Proteomes" id="UP000219612"/>
    </source>
</evidence>